<evidence type="ECO:0000256" key="1">
    <source>
        <dbReference type="SAM" id="MobiDB-lite"/>
    </source>
</evidence>
<dbReference type="GeneID" id="5722079"/>
<dbReference type="Gramene" id="PNW81750">
    <property type="protein sequence ID" value="PNW81750"/>
    <property type="gene ID" value="CHLRE_06g258600v5"/>
</dbReference>
<dbReference type="PANTHER" id="PTHR46623:SF6">
    <property type="entry name" value="ALPHA_BETA-HYDROLASES SUPERFAMILY PROTEIN"/>
    <property type="match status" value="1"/>
</dbReference>
<dbReference type="InterPro" id="IPR051049">
    <property type="entry name" value="Dienelactone_hydrolase-like"/>
</dbReference>
<evidence type="ECO:0000313" key="4">
    <source>
        <dbReference type="EMBL" id="PNW81750.1"/>
    </source>
</evidence>
<feature type="chain" id="PRO_5014383557" description="Dienelactone hydrolase domain-containing protein" evidence="2">
    <location>
        <begin position="21"/>
        <end position="340"/>
    </location>
</feature>
<dbReference type="Pfam" id="PF01738">
    <property type="entry name" value="DLH"/>
    <property type="match status" value="1"/>
</dbReference>
<dbReference type="GO" id="GO:0016787">
    <property type="term" value="F:hydrolase activity"/>
    <property type="evidence" value="ECO:0007669"/>
    <property type="project" value="InterPro"/>
</dbReference>
<feature type="compositionally biased region" description="Low complexity" evidence="1">
    <location>
        <begin position="160"/>
        <end position="173"/>
    </location>
</feature>
<dbReference type="STRING" id="3055.A0A2K3DMK7"/>
<sequence length="340" mass="36863">MHRQVLFIALVAVLAAQCSSALSRGLLQQQCLRNGARCSLYQVGQCCAGTVCTMPLECTSRGSRSECLPECRTQTLKNLTRVEFPSKFGMTPGFEGGKKNKPAVVVMQEWWGVNAAIRDIAMHVAEQGYRVLVPDLYRGRVAVDRMEAVGVRGTAAPLRTRPLTTCPPLHQPATPHPPRPRHRTRGVDDVVSAVQYLRATGSKKVAILGFCQGGAMALCGAQFAGVDAAIPFYGIPGNFTGCDPVKIPKGVPIQAHYGTNDTSFPTSRVVPLYNAMTAAGVYAKLNLYEGLPHAFLNAITPAGRVLFSNGNPVGFNFPSEKLVTQAFSRMTNFLRLHIRY</sequence>
<feature type="region of interest" description="Disordered" evidence="1">
    <location>
        <begin position="160"/>
        <end position="185"/>
    </location>
</feature>
<dbReference type="ExpressionAtlas" id="A0A2K3DMK7">
    <property type="expression patterns" value="differential"/>
</dbReference>
<accession>A0A2K3DMK7</accession>
<proteinExistence type="predicted"/>
<dbReference type="PaxDb" id="3055-EDP08326"/>
<dbReference type="InParanoid" id="A0A2K3DMK7"/>
<dbReference type="Proteomes" id="UP000006906">
    <property type="component" value="Chromosome 6"/>
</dbReference>
<protein>
    <recommendedName>
        <fullName evidence="3">Dienelactone hydrolase domain-containing protein</fullName>
    </recommendedName>
</protein>
<feature type="domain" description="Dienelactone hydrolase" evidence="3">
    <location>
        <begin position="99"/>
        <end position="313"/>
    </location>
</feature>
<keyword evidence="2" id="KW-0732">Signal</keyword>
<dbReference type="EMBL" id="CM008967">
    <property type="protein sequence ID" value="PNW81750.1"/>
    <property type="molecule type" value="Genomic_DNA"/>
</dbReference>
<dbReference type="Gene3D" id="3.40.50.1820">
    <property type="entry name" value="alpha/beta hydrolase"/>
    <property type="match status" value="1"/>
</dbReference>
<dbReference type="SUPFAM" id="SSF53474">
    <property type="entry name" value="alpha/beta-Hydrolases"/>
    <property type="match status" value="1"/>
</dbReference>
<dbReference type="PANTHER" id="PTHR46623">
    <property type="entry name" value="CARBOXYMETHYLENEBUTENOLIDASE-RELATED"/>
    <property type="match status" value="1"/>
</dbReference>
<gene>
    <name evidence="4" type="ORF">CHLRE_06g258600v5</name>
</gene>
<dbReference type="KEGG" id="cre:CHLRE_06g258600v5"/>
<name>A0A2K3DMK7_CHLRE</name>
<dbReference type="InterPro" id="IPR002925">
    <property type="entry name" value="Dienelactn_hydro"/>
</dbReference>
<feature type="signal peptide" evidence="2">
    <location>
        <begin position="1"/>
        <end position="20"/>
    </location>
</feature>
<dbReference type="OrthoDB" id="17560at2759"/>
<keyword evidence="5" id="KW-1185">Reference proteome</keyword>
<dbReference type="InterPro" id="IPR029058">
    <property type="entry name" value="AB_hydrolase_fold"/>
</dbReference>
<evidence type="ECO:0000313" key="5">
    <source>
        <dbReference type="Proteomes" id="UP000006906"/>
    </source>
</evidence>
<evidence type="ECO:0000256" key="2">
    <source>
        <dbReference type="SAM" id="SignalP"/>
    </source>
</evidence>
<dbReference type="AlphaFoldDB" id="A0A2K3DMK7"/>
<organism evidence="4 5">
    <name type="scientific">Chlamydomonas reinhardtii</name>
    <name type="common">Chlamydomonas smithii</name>
    <dbReference type="NCBI Taxonomy" id="3055"/>
    <lineage>
        <taxon>Eukaryota</taxon>
        <taxon>Viridiplantae</taxon>
        <taxon>Chlorophyta</taxon>
        <taxon>core chlorophytes</taxon>
        <taxon>Chlorophyceae</taxon>
        <taxon>CS clade</taxon>
        <taxon>Chlamydomonadales</taxon>
        <taxon>Chlamydomonadaceae</taxon>
        <taxon>Chlamydomonas</taxon>
    </lineage>
</organism>
<reference evidence="4 5" key="1">
    <citation type="journal article" date="2007" name="Science">
        <title>The Chlamydomonas genome reveals the evolution of key animal and plant functions.</title>
        <authorList>
            <person name="Merchant S.S."/>
            <person name="Prochnik S.E."/>
            <person name="Vallon O."/>
            <person name="Harris E.H."/>
            <person name="Karpowicz S.J."/>
            <person name="Witman G.B."/>
            <person name="Terry A."/>
            <person name="Salamov A."/>
            <person name="Fritz-Laylin L.K."/>
            <person name="Marechal-Drouard L."/>
            <person name="Marshall W.F."/>
            <person name="Qu L.H."/>
            <person name="Nelson D.R."/>
            <person name="Sanderfoot A.A."/>
            <person name="Spalding M.H."/>
            <person name="Kapitonov V.V."/>
            <person name="Ren Q."/>
            <person name="Ferris P."/>
            <person name="Lindquist E."/>
            <person name="Shapiro H."/>
            <person name="Lucas S.M."/>
            <person name="Grimwood J."/>
            <person name="Schmutz J."/>
            <person name="Cardol P."/>
            <person name="Cerutti H."/>
            <person name="Chanfreau G."/>
            <person name="Chen C.L."/>
            <person name="Cognat V."/>
            <person name="Croft M.T."/>
            <person name="Dent R."/>
            <person name="Dutcher S."/>
            <person name="Fernandez E."/>
            <person name="Fukuzawa H."/>
            <person name="Gonzalez-Ballester D."/>
            <person name="Gonzalez-Halphen D."/>
            <person name="Hallmann A."/>
            <person name="Hanikenne M."/>
            <person name="Hippler M."/>
            <person name="Inwood W."/>
            <person name="Jabbari K."/>
            <person name="Kalanon M."/>
            <person name="Kuras R."/>
            <person name="Lefebvre P.A."/>
            <person name="Lemaire S.D."/>
            <person name="Lobanov A.V."/>
            <person name="Lohr M."/>
            <person name="Manuell A."/>
            <person name="Meier I."/>
            <person name="Mets L."/>
            <person name="Mittag M."/>
            <person name="Mittelmeier T."/>
            <person name="Moroney J.V."/>
            <person name="Moseley J."/>
            <person name="Napoli C."/>
            <person name="Nedelcu A.M."/>
            <person name="Niyogi K."/>
            <person name="Novoselov S.V."/>
            <person name="Paulsen I.T."/>
            <person name="Pazour G."/>
            <person name="Purton S."/>
            <person name="Ral J.P."/>
            <person name="Riano-Pachon D.M."/>
            <person name="Riekhof W."/>
            <person name="Rymarquis L."/>
            <person name="Schroda M."/>
            <person name="Stern D."/>
            <person name="Umen J."/>
            <person name="Willows R."/>
            <person name="Wilson N."/>
            <person name="Zimmer S.L."/>
            <person name="Allmer J."/>
            <person name="Balk J."/>
            <person name="Bisova K."/>
            <person name="Chen C.J."/>
            <person name="Elias M."/>
            <person name="Gendler K."/>
            <person name="Hauser C."/>
            <person name="Lamb M.R."/>
            <person name="Ledford H."/>
            <person name="Long J.C."/>
            <person name="Minagawa J."/>
            <person name="Page M.D."/>
            <person name="Pan J."/>
            <person name="Pootakham W."/>
            <person name="Roje S."/>
            <person name="Rose A."/>
            <person name="Stahlberg E."/>
            <person name="Terauchi A.M."/>
            <person name="Yang P."/>
            <person name="Ball S."/>
            <person name="Bowler C."/>
            <person name="Dieckmann C.L."/>
            <person name="Gladyshev V.N."/>
            <person name="Green P."/>
            <person name="Jorgensen R."/>
            <person name="Mayfield S."/>
            <person name="Mueller-Roeber B."/>
            <person name="Rajamani S."/>
            <person name="Sayre R.T."/>
            <person name="Brokstein P."/>
            <person name="Dubchak I."/>
            <person name="Goodstein D."/>
            <person name="Hornick L."/>
            <person name="Huang Y.W."/>
            <person name="Jhaveri J."/>
            <person name="Luo Y."/>
            <person name="Martinez D."/>
            <person name="Ngau W.C."/>
            <person name="Otillar B."/>
            <person name="Poliakov A."/>
            <person name="Porter A."/>
            <person name="Szajkowski L."/>
            <person name="Werner G."/>
            <person name="Zhou K."/>
            <person name="Grigoriev I.V."/>
            <person name="Rokhsar D.S."/>
            <person name="Grossman A.R."/>
        </authorList>
    </citation>
    <scope>NUCLEOTIDE SEQUENCE [LARGE SCALE GENOMIC DNA]</scope>
    <source>
        <strain evidence="5">CC-503</strain>
    </source>
</reference>
<evidence type="ECO:0000259" key="3">
    <source>
        <dbReference type="Pfam" id="PF01738"/>
    </source>
</evidence>
<dbReference type="RefSeq" id="XP_042923456.1">
    <property type="nucleotide sequence ID" value="XM_043062750.1"/>
</dbReference>